<dbReference type="OrthoDB" id="7825421at2759"/>
<dbReference type="HOGENOM" id="CLU_090782_0_0_1"/>
<dbReference type="OMA" id="YYWPIQK"/>
<proteinExistence type="predicted"/>
<keyword evidence="2" id="KW-1185">Reference proteome</keyword>
<dbReference type="PhylomeDB" id="B4JG83"/>
<dbReference type="KEGG" id="dgr:6563242"/>
<dbReference type="InParanoid" id="B4JG83"/>
<dbReference type="STRING" id="7222.B4JG83"/>
<dbReference type="eggNOG" id="KOG0191">
    <property type="taxonomic scope" value="Eukaryota"/>
</dbReference>
<evidence type="ECO:0000313" key="2">
    <source>
        <dbReference type="Proteomes" id="UP000001070"/>
    </source>
</evidence>
<dbReference type="AlphaFoldDB" id="B4JG83"/>
<accession>B4JG83</accession>
<sequence length="268" mass="31668">MLSPTEVQSFKYLQIVAFHYFDSHFKELNKWISLLDKLALEYADRITFKTQDITTISTFHESLSIDDFGSFRADVPPRLYGIDKDNHIYTMQMFFNYKYLKDFSELLIQGKMFQALVLEPSPELDLPPQNMYYLKDKYSKDYFIMFYDPACYYWTLQLGKLRKLSKLLANEDVIVIIVNKAHNYLGIDVERWSKLNSFEGTITFATNRPDGWSSKYQGRLDSTRNYLHYIAQGRNPELRDYDGLGEPRVPENTLCDIRYLFKSSTEQI</sequence>
<dbReference type="Proteomes" id="UP000001070">
    <property type="component" value="Unassembled WGS sequence"/>
</dbReference>
<protein>
    <submittedName>
        <fullName evidence="1">GH19432</fullName>
    </submittedName>
</protein>
<evidence type="ECO:0000313" key="1">
    <source>
        <dbReference type="EMBL" id="EDV93650.1"/>
    </source>
</evidence>
<reference evidence="1 2" key="1">
    <citation type="journal article" date="2007" name="Nature">
        <title>Evolution of genes and genomes on the Drosophila phylogeny.</title>
        <authorList>
            <consortium name="Drosophila 12 Genomes Consortium"/>
            <person name="Clark A.G."/>
            <person name="Eisen M.B."/>
            <person name="Smith D.R."/>
            <person name="Bergman C.M."/>
            <person name="Oliver B."/>
            <person name="Markow T.A."/>
            <person name="Kaufman T.C."/>
            <person name="Kellis M."/>
            <person name="Gelbart W."/>
            <person name="Iyer V.N."/>
            <person name="Pollard D.A."/>
            <person name="Sackton T.B."/>
            <person name="Larracuente A.M."/>
            <person name="Singh N.D."/>
            <person name="Abad J.P."/>
            <person name="Abt D.N."/>
            <person name="Adryan B."/>
            <person name="Aguade M."/>
            <person name="Akashi H."/>
            <person name="Anderson W.W."/>
            <person name="Aquadro C.F."/>
            <person name="Ardell D.H."/>
            <person name="Arguello R."/>
            <person name="Artieri C.G."/>
            <person name="Barbash D.A."/>
            <person name="Barker D."/>
            <person name="Barsanti P."/>
            <person name="Batterham P."/>
            <person name="Batzoglou S."/>
            <person name="Begun D."/>
            <person name="Bhutkar A."/>
            <person name="Blanco E."/>
            <person name="Bosak S.A."/>
            <person name="Bradley R.K."/>
            <person name="Brand A.D."/>
            <person name="Brent M.R."/>
            <person name="Brooks A.N."/>
            <person name="Brown R.H."/>
            <person name="Butlin R.K."/>
            <person name="Caggese C."/>
            <person name="Calvi B.R."/>
            <person name="Bernardo de Carvalho A."/>
            <person name="Caspi A."/>
            <person name="Castrezana S."/>
            <person name="Celniker S.E."/>
            <person name="Chang J.L."/>
            <person name="Chapple C."/>
            <person name="Chatterji S."/>
            <person name="Chinwalla A."/>
            <person name="Civetta A."/>
            <person name="Clifton S.W."/>
            <person name="Comeron J.M."/>
            <person name="Costello J.C."/>
            <person name="Coyne J.A."/>
            <person name="Daub J."/>
            <person name="David R.G."/>
            <person name="Delcher A.L."/>
            <person name="Delehaunty K."/>
            <person name="Do C.B."/>
            <person name="Ebling H."/>
            <person name="Edwards K."/>
            <person name="Eickbush T."/>
            <person name="Evans J.D."/>
            <person name="Filipski A."/>
            <person name="Findeiss S."/>
            <person name="Freyhult E."/>
            <person name="Fulton L."/>
            <person name="Fulton R."/>
            <person name="Garcia A.C."/>
            <person name="Gardiner A."/>
            <person name="Garfield D.A."/>
            <person name="Garvin B.E."/>
            <person name="Gibson G."/>
            <person name="Gilbert D."/>
            <person name="Gnerre S."/>
            <person name="Godfrey J."/>
            <person name="Good R."/>
            <person name="Gotea V."/>
            <person name="Gravely B."/>
            <person name="Greenberg A.J."/>
            <person name="Griffiths-Jones S."/>
            <person name="Gross S."/>
            <person name="Guigo R."/>
            <person name="Gustafson E.A."/>
            <person name="Haerty W."/>
            <person name="Hahn M.W."/>
            <person name="Halligan D.L."/>
            <person name="Halpern A.L."/>
            <person name="Halter G.M."/>
            <person name="Han M.V."/>
            <person name="Heger A."/>
            <person name="Hillier L."/>
            <person name="Hinrichs A.S."/>
            <person name="Holmes I."/>
            <person name="Hoskins R.A."/>
            <person name="Hubisz M.J."/>
            <person name="Hultmark D."/>
            <person name="Huntley M.A."/>
            <person name="Jaffe D.B."/>
            <person name="Jagadeeshan S."/>
            <person name="Jeck W.R."/>
            <person name="Johnson J."/>
            <person name="Jones C.D."/>
            <person name="Jordan W.C."/>
            <person name="Karpen G.H."/>
            <person name="Kataoka E."/>
            <person name="Keightley P.D."/>
            <person name="Kheradpour P."/>
            <person name="Kirkness E.F."/>
            <person name="Koerich L.B."/>
            <person name="Kristiansen K."/>
            <person name="Kudrna D."/>
            <person name="Kulathinal R.J."/>
            <person name="Kumar S."/>
            <person name="Kwok R."/>
            <person name="Lander E."/>
            <person name="Langley C.H."/>
            <person name="Lapoint R."/>
            <person name="Lazzaro B.P."/>
            <person name="Lee S.J."/>
            <person name="Levesque L."/>
            <person name="Li R."/>
            <person name="Lin C.F."/>
            <person name="Lin M.F."/>
            <person name="Lindblad-Toh K."/>
            <person name="Llopart A."/>
            <person name="Long M."/>
            <person name="Low L."/>
            <person name="Lozovsky E."/>
            <person name="Lu J."/>
            <person name="Luo M."/>
            <person name="Machado C.A."/>
            <person name="Makalowski W."/>
            <person name="Marzo M."/>
            <person name="Matsuda M."/>
            <person name="Matzkin L."/>
            <person name="McAllister B."/>
            <person name="McBride C.S."/>
            <person name="McKernan B."/>
            <person name="McKernan K."/>
            <person name="Mendez-Lago M."/>
            <person name="Minx P."/>
            <person name="Mollenhauer M.U."/>
            <person name="Montooth K."/>
            <person name="Mount S.M."/>
            <person name="Mu X."/>
            <person name="Myers E."/>
            <person name="Negre B."/>
            <person name="Newfeld S."/>
            <person name="Nielsen R."/>
            <person name="Noor M.A."/>
            <person name="O'Grady P."/>
            <person name="Pachter L."/>
            <person name="Papaceit M."/>
            <person name="Parisi M.J."/>
            <person name="Parisi M."/>
            <person name="Parts L."/>
            <person name="Pedersen J.S."/>
            <person name="Pesole G."/>
            <person name="Phillippy A.M."/>
            <person name="Ponting C.P."/>
            <person name="Pop M."/>
            <person name="Porcelli D."/>
            <person name="Powell J.R."/>
            <person name="Prohaska S."/>
            <person name="Pruitt K."/>
            <person name="Puig M."/>
            <person name="Quesneville H."/>
            <person name="Ram K.R."/>
            <person name="Rand D."/>
            <person name="Rasmussen M.D."/>
            <person name="Reed L.K."/>
            <person name="Reenan R."/>
            <person name="Reily A."/>
            <person name="Remington K.A."/>
            <person name="Rieger T.T."/>
            <person name="Ritchie M.G."/>
            <person name="Robin C."/>
            <person name="Rogers Y.H."/>
            <person name="Rohde C."/>
            <person name="Rozas J."/>
            <person name="Rubenfield M.J."/>
            <person name="Ruiz A."/>
            <person name="Russo S."/>
            <person name="Salzberg S.L."/>
            <person name="Sanchez-Gracia A."/>
            <person name="Saranga D.J."/>
            <person name="Sato H."/>
            <person name="Schaeffer S.W."/>
            <person name="Schatz M.C."/>
            <person name="Schlenke T."/>
            <person name="Schwartz R."/>
            <person name="Segarra C."/>
            <person name="Singh R.S."/>
            <person name="Sirot L."/>
            <person name="Sirota M."/>
            <person name="Sisneros N.B."/>
            <person name="Smith C.D."/>
            <person name="Smith T.F."/>
            <person name="Spieth J."/>
            <person name="Stage D.E."/>
            <person name="Stark A."/>
            <person name="Stephan W."/>
            <person name="Strausberg R.L."/>
            <person name="Strempel S."/>
            <person name="Sturgill D."/>
            <person name="Sutton G."/>
            <person name="Sutton G.G."/>
            <person name="Tao W."/>
            <person name="Teichmann S."/>
            <person name="Tobari Y.N."/>
            <person name="Tomimura Y."/>
            <person name="Tsolas J.M."/>
            <person name="Valente V.L."/>
            <person name="Venter E."/>
            <person name="Venter J.C."/>
            <person name="Vicario S."/>
            <person name="Vieira F.G."/>
            <person name="Vilella A.J."/>
            <person name="Villasante A."/>
            <person name="Walenz B."/>
            <person name="Wang J."/>
            <person name="Wasserman M."/>
            <person name="Watts T."/>
            <person name="Wilson D."/>
            <person name="Wilson R.K."/>
            <person name="Wing R.A."/>
            <person name="Wolfner M.F."/>
            <person name="Wong A."/>
            <person name="Wong G.K."/>
            <person name="Wu C.I."/>
            <person name="Wu G."/>
            <person name="Yamamoto D."/>
            <person name="Yang H.P."/>
            <person name="Yang S.P."/>
            <person name="Yorke J.A."/>
            <person name="Yoshida K."/>
            <person name="Zdobnov E."/>
            <person name="Zhang P."/>
            <person name="Zhang Y."/>
            <person name="Zimin A.V."/>
            <person name="Baldwin J."/>
            <person name="Abdouelleil A."/>
            <person name="Abdulkadir J."/>
            <person name="Abebe A."/>
            <person name="Abera B."/>
            <person name="Abreu J."/>
            <person name="Acer S.C."/>
            <person name="Aftuck L."/>
            <person name="Alexander A."/>
            <person name="An P."/>
            <person name="Anderson E."/>
            <person name="Anderson S."/>
            <person name="Arachi H."/>
            <person name="Azer M."/>
            <person name="Bachantsang P."/>
            <person name="Barry A."/>
            <person name="Bayul T."/>
            <person name="Berlin A."/>
            <person name="Bessette D."/>
            <person name="Bloom T."/>
            <person name="Blye J."/>
            <person name="Boguslavskiy L."/>
            <person name="Bonnet C."/>
            <person name="Boukhgalter B."/>
            <person name="Bourzgui I."/>
            <person name="Brown A."/>
            <person name="Cahill P."/>
            <person name="Channer S."/>
            <person name="Cheshatsang Y."/>
            <person name="Chuda L."/>
            <person name="Citroen M."/>
            <person name="Collymore A."/>
            <person name="Cooke P."/>
            <person name="Costello M."/>
            <person name="D'Aco K."/>
            <person name="Daza R."/>
            <person name="De Haan G."/>
            <person name="DeGray S."/>
            <person name="DeMaso C."/>
            <person name="Dhargay N."/>
            <person name="Dooley K."/>
            <person name="Dooley E."/>
            <person name="Doricent M."/>
            <person name="Dorje P."/>
            <person name="Dorjee K."/>
            <person name="Dupes A."/>
            <person name="Elong R."/>
            <person name="Falk J."/>
            <person name="Farina A."/>
            <person name="Faro S."/>
            <person name="Ferguson D."/>
            <person name="Fisher S."/>
            <person name="Foley C.D."/>
            <person name="Franke A."/>
            <person name="Friedrich D."/>
            <person name="Gadbois L."/>
            <person name="Gearin G."/>
            <person name="Gearin C.R."/>
            <person name="Giannoukos G."/>
            <person name="Goode T."/>
            <person name="Graham J."/>
            <person name="Grandbois E."/>
            <person name="Grewal S."/>
            <person name="Gyaltsen K."/>
            <person name="Hafez N."/>
            <person name="Hagos B."/>
            <person name="Hall J."/>
            <person name="Henson C."/>
            <person name="Hollinger A."/>
            <person name="Honan T."/>
            <person name="Huard M.D."/>
            <person name="Hughes L."/>
            <person name="Hurhula B."/>
            <person name="Husby M.E."/>
            <person name="Kamat A."/>
            <person name="Kanga B."/>
            <person name="Kashin S."/>
            <person name="Khazanovich D."/>
            <person name="Kisner P."/>
            <person name="Lance K."/>
            <person name="Lara M."/>
            <person name="Lee W."/>
            <person name="Lennon N."/>
            <person name="Letendre F."/>
            <person name="LeVine R."/>
            <person name="Lipovsky A."/>
            <person name="Liu X."/>
            <person name="Liu J."/>
            <person name="Liu S."/>
            <person name="Lokyitsang T."/>
            <person name="Lokyitsang Y."/>
            <person name="Lubonja R."/>
            <person name="Lui A."/>
            <person name="MacDonald P."/>
            <person name="Magnisalis V."/>
            <person name="Maru K."/>
            <person name="Matthews C."/>
            <person name="McCusker W."/>
            <person name="McDonough S."/>
            <person name="Mehta T."/>
            <person name="Meldrim J."/>
            <person name="Meneus L."/>
            <person name="Mihai O."/>
            <person name="Mihalev A."/>
            <person name="Mihova T."/>
            <person name="Mittelman R."/>
            <person name="Mlenga V."/>
            <person name="Montmayeur A."/>
            <person name="Mulrain L."/>
            <person name="Navidi A."/>
            <person name="Naylor J."/>
            <person name="Negash T."/>
            <person name="Nguyen T."/>
            <person name="Nguyen N."/>
            <person name="Nicol R."/>
            <person name="Norbu C."/>
            <person name="Norbu N."/>
            <person name="Novod N."/>
            <person name="O'Neill B."/>
            <person name="Osman S."/>
            <person name="Markiewicz E."/>
            <person name="Oyono O.L."/>
            <person name="Patti C."/>
            <person name="Phunkhang P."/>
            <person name="Pierre F."/>
            <person name="Priest M."/>
            <person name="Raghuraman S."/>
            <person name="Rege F."/>
            <person name="Reyes R."/>
            <person name="Rise C."/>
            <person name="Rogov P."/>
            <person name="Ross K."/>
            <person name="Ryan E."/>
            <person name="Settipalli S."/>
            <person name="Shea T."/>
            <person name="Sherpa N."/>
            <person name="Shi L."/>
            <person name="Shih D."/>
            <person name="Sparrow T."/>
            <person name="Spaulding J."/>
            <person name="Stalker J."/>
            <person name="Stange-Thomann N."/>
            <person name="Stavropoulos S."/>
            <person name="Stone C."/>
            <person name="Strader C."/>
            <person name="Tesfaye S."/>
            <person name="Thomson T."/>
            <person name="Thoulutsang Y."/>
            <person name="Thoulutsang D."/>
            <person name="Topham K."/>
            <person name="Topping I."/>
            <person name="Tsamla T."/>
            <person name="Vassiliev H."/>
            <person name="Vo A."/>
            <person name="Wangchuk T."/>
            <person name="Wangdi T."/>
            <person name="Weiand M."/>
            <person name="Wilkinson J."/>
            <person name="Wilson A."/>
            <person name="Yadav S."/>
            <person name="Young G."/>
            <person name="Yu Q."/>
            <person name="Zembek L."/>
            <person name="Zhong D."/>
            <person name="Zimmer A."/>
            <person name="Zwirko Z."/>
            <person name="Jaffe D.B."/>
            <person name="Alvarez P."/>
            <person name="Brockman W."/>
            <person name="Butler J."/>
            <person name="Chin C."/>
            <person name="Gnerre S."/>
            <person name="Grabherr M."/>
            <person name="Kleber M."/>
            <person name="Mauceli E."/>
            <person name="MacCallum I."/>
        </authorList>
    </citation>
    <scope>NUCLEOTIDE SEQUENCE [LARGE SCALE GENOMIC DNA]</scope>
    <source>
        <strain evidence="2">Tucson 15287-2541.00</strain>
    </source>
</reference>
<name>B4JG83_DROGR</name>
<gene>
    <name evidence="1" type="primary">Dgri\GH19432</name>
    <name evidence="1" type="ORF">Dgri_GH19432</name>
</gene>
<dbReference type="EMBL" id="CH916369">
    <property type="protein sequence ID" value="EDV93650.1"/>
    <property type="molecule type" value="Genomic_DNA"/>
</dbReference>
<dbReference type="SMR" id="B4JG83"/>
<organism evidence="2">
    <name type="scientific">Drosophila grimshawi</name>
    <name type="common">Hawaiian fruit fly</name>
    <name type="synonym">Idiomyia grimshawi</name>
    <dbReference type="NCBI Taxonomy" id="7222"/>
    <lineage>
        <taxon>Eukaryota</taxon>
        <taxon>Metazoa</taxon>
        <taxon>Ecdysozoa</taxon>
        <taxon>Arthropoda</taxon>
        <taxon>Hexapoda</taxon>
        <taxon>Insecta</taxon>
        <taxon>Pterygota</taxon>
        <taxon>Neoptera</taxon>
        <taxon>Endopterygota</taxon>
        <taxon>Diptera</taxon>
        <taxon>Brachycera</taxon>
        <taxon>Muscomorpha</taxon>
        <taxon>Ephydroidea</taxon>
        <taxon>Drosophilidae</taxon>
        <taxon>Drosophila</taxon>
        <taxon>Hawaiian Drosophila</taxon>
    </lineage>
</organism>